<evidence type="ECO:0000259" key="1">
    <source>
        <dbReference type="Pfam" id="PF00534"/>
    </source>
</evidence>
<name>A0A413VXR2_9BACE</name>
<comment type="caution">
    <text evidence="3">The sequence shown here is derived from an EMBL/GenBank/DDBJ whole genome shotgun (WGS) entry which is preliminary data.</text>
</comment>
<keyword evidence="3" id="KW-0808">Transferase</keyword>
<dbReference type="InterPro" id="IPR028098">
    <property type="entry name" value="Glyco_trans_4-like_N"/>
</dbReference>
<dbReference type="Gene3D" id="3.40.50.2000">
    <property type="entry name" value="Glycogen Phosphorylase B"/>
    <property type="match status" value="2"/>
</dbReference>
<dbReference type="PANTHER" id="PTHR12526">
    <property type="entry name" value="GLYCOSYLTRANSFERASE"/>
    <property type="match status" value="1"/>
</dbReference>
<evidence type="ECO:0000313" key="3">
    <source>
        <dbReference type="EMBL" id="RHB38362.1"/>
    </source>
</evidence>
<dbReference type="Proteomes" id="UP000284379">
    <property type="component" value="Unassembled WGS sequence"/>
</dbReference>
<dbReference type="InterPro" id="IPR001296">
    <property type="entry name" value="Glyco_trans_1"/>
</dbReference>
<dbReference type="Pfam" id="PF13439">
    <property type="entry name" value="Glyco_transf_4"/>
    <property type="match status" value="1"/>
</dbReference>
<proteinExistence type="predicted"/>
<accession>A0A413VXR2</accession>
<feature type="domain" description="Glycosyl transferase family 1" evidence="1">
    <location>
        <begin position="201"/>
        <end position="355"/>
    </location>
</feature>
<dbReference type="GO" id="GO:0016757">
    <property type="term" value="F:glycosyltransferase activity"/>
    <property type="evidence" value="ECO:0007669"/>
    <property type="project" value="InterPro"/>
</dbReference>
<protein>
    <submittedName>
        <fullName evidence="3">Glycosyltransferase</fullName>
    </submittedName>
</protein>
<reference evidence="3 4" key="1">
    <citation type="submission" date="2018-08" db="EMBL/GenBank/DDBJ databases">
        <title>A genome reference for cultivated species of the human gut microbiota.</title>
        <authorList>
            <person name="Zou Y."/>
            <person name="Xue W."/>
            <person name="Luo G."/>
        </authorList>
    </citation>
    <scope>NUCLEOTIDE SEQUENCE [LARGE SCALE GENOMIC DNA]</scope>
    <source>
        <strain evidence="3 4">AM40-30BH</strain>
    </source>
</reference>
<sequence>MRIAFIYKYFPSLGGAERVMTVLANEFVEKGVEIVIYSFQQELDQPAYLLDKAISILPLPDKRKIASSMNVDYLSNDLIKNEISILLNHDTISDSMLLCKKVKEKTGIPLITLHHGQIYLPYSSLFSIVCIKQGFNIRKALFPLYYLYVLVRECLHHKKNIRICDAYVVLSSSFQRQLGSSSKIQAIGNPLSYSSFFDMSQYDKKENVVVMVGRISEFHKRFSLALKIWQKIETNPAFSSWNFEIVGDGSDLAIVKKMISELGLQRVIMTGYANPEPYYKRAKISFMTSAFEGFPLVLLEAAQNGCVPIVMDSFEAVHDIVDDKVNGLIVPNGNVEVFASEVEVLMNDSDRLFSMATSAIEKSHQYEPLELINKWLNLFNKLNLR</sequence>
<gene>
    <name evidence="3" type="ORF">DW888_00650</name>
</gene>
<dbReference type="EMBL" id="QSGO01000001">
    <property type="protein sequence ID" value="RHB38362.1"/>
    <property type="molecule type" value="Genomic_DNA"/>
</dbReference>
<evidence type="ECO:0000313" key="4">
    <source>
        <dbReference type="Proteomes" id="UP000284379"/>
    </source>
</evidence>
<evidence type="ECO:0000259" key="2">
    <source>
        <dbReference type="Pfam" id="PF13439"/>
    </source>
</evidence>
<dbReference type="AlphaFoldDB" id="A0A413VXR2"/>
<organism evidence="3 4">
    <name type="scientific">Bacteroides nordii</name>
    <dbReference type="NCBI Taxonomy" id="291645"/>
    <lineage>
        <taxon>Bacteria</taxon>
        <taxon>Pseudomonadati</taxon>
        <taxon>Bacteroidota</taxon>
        <taxon>Bacteroidia</taxon>
        <taxon>Bacteroidales</taxon>
        <taxon>Bacteroidaceae</taxon>
        <taxon>Bacteroides</taxon>
    </lineage>
</organism>
<dbReference type="PANTHER" id="PTHR12526:SF628">
    <property type="entry name" value="MANNOSYLGLUCOSYLGLYCERATE SYNTHASE"/>
    <property type="match status" value="1"/>
</dbReference>
<dbReference type="RefSeq" id="WP_122200640.1">
    <property type="nucleotide sequence ID" value="NZ_CABJFV010000001.1"/>
</dbReference>
<feature type="domain" description="Glycosyltransferase subfamily 4-like N-terminal" evidence="2">
    <location>
        <begin position="14"/>
        <end position="180"/>
    </location>
</feature>
<dbReference type="Pfam" id="PF00534">
    <property type="entry name" value="Glycos_transf_1"/>
    <property type="match status" value="1"/>
</dbReference>
<dbReference type="SUPFAM" id="SSF53756">
    <property type="entry name" value="UDP-Glycosyltransferase/glycogen phosphorylase"/>
    <property type="match status" value="1"/>
</dbReference>